<dbReference type="PANTHER" id="PTHR33219">
    <property type="entry name" value="YLMG HOMOLOG PROTEIN 2, CHLOROPLASTIC"/>
    <property type="match status" value="1"/>
</dbReference>
<dbReference type="Proteomes" id="UP000031967">
    <property type="component" value="Unassembled WGS sequence"/>
</dbReference>
<evidence type="ECO:0000256" key="1">
    <source>
        <dbReference type="ARBA" id="ARBA00010894"/>
    </source>
</evidence>
<dbReference type="EMBL" id="JXAK01000006">
    <property type="protein sequence ID" value="KIL41761.1"/>
    <property type="molecule type" value="Genomic_DNA"/>
</dbReference>
<sequence>MALVYILKTISVLQEIYTYMIIGYILLSWFPNARDSFIGNLLATFTEPYLRIFRRIIPSIGPIDISPVVALIALRFVALGLFAVIEFIFGRFAG</sequence>
<gene>
    <name evidence="3" type="ORF">SD70_05200</name>
</gene>
<dbReference type="Pfam" id="PF02325">
    <property type="entry name" value="CCB3_YggT"/>
    <property type="match status" value="1"/>
</dbReference>
<reference evidence="3 4" key="1">
    <citation type="submission" date="2014-12" db="EMBL/GenBank/DDBJ databases">
        <title>Draft genome sequence of Paenibacillus kamchatkensis strain B-2647.</title>
        <authorList>
            <person name="Karlyshev A.V."/>
            <person name="Kudryashova E.B."/>
        </authorList>
    </citation>
    <scope>NUCLEOTIDE SEQUENCE [LARGE SCALE GENOMIC DNA]</scope>
    <source>
        <strain evidence="3 4">VKM B-2647</strain>
    </source>
</reference>
<keyword evidence="2" id="KW-0472">Membrane</keyword>
<evidence type="ECO:0008006" key="5">
    <source>
        <dbReference type="Google" id="ProtNLM"/>
    </source>
</evidence>
<comment type="caution">
    <text evidence="3">The sequence shown here is derived from an EMBL/GenBank/DDBJ whole genome shotgun (WGS) entry which is preliminary data.</text>
</comment>
<proteinExistence type="inferred from homology"/>
<evidence type="ECO:0000313" key="4">
    <source>
        <dbReference type="Proteomes" id="UP000031967"/>
    </source>
</evidence>
<evidence type="ECO:0000256" key="2">
    <source>
        <dbReference type="SAM" id="Phobius"/>
    </source>
</evidence>
<organism evidence="3 4">
    <name type="scientific">Gordoniibacillus kamchatkensis</name>
    <dbReference type="NCBI Taxonomy" id="1590651"/>
    <lineage>
        <taxon>Bacteria</taxon>
        <taxon>Bacillati</taxon>
        <taxon>Bacillota</taxon>
        <taxon>Bacilli</taxon>
        <taxon>Bacillales</taxon>
        <taxon>Paenibacillaceae</taxon>
        <taxon>Gordoniibacillus</taxon>
    </lineage>
</organism>
<evidence type="ECO:0000313" key="3">
    <source>
        <dbReference type="EMBL" id="KIL41761.1"/>
    </source>
</evidence>
<protein>
    <recommendedName>
        <fullName evidence="5">YggT family protein</fullName>
    </recommendedName>
</protein>
<feature type="transmembrane region" description="Helical" evidence="2">
    <location>
        <begin position="68"/>
        <end position="89"/>
    </location>
</feature>
<comment type="similarity">
    <text evidence="1">Belongs to the YggT family.</text>
</comment>
<dbReference type="InterPro" id="IPR003425">
    <property type="entry name" value="CCB3/YggT"/>
</dbReference>
<name>A0ABR5AL51_9BACL</name>
<accession>A0ABR5AL51</accession>
<keyword evidence="2" id="KW-1133">Transmembrane helix</keyword>
<feature type="transmembrane region" description="Helical" evidence="2">
    <location>
        <begin position="12"/>
        <end position="30"/>
    </location>
</feature>
<keyword evidence="4" id="KW-1185">Reference proteome</keyword>
<dbReference type="PANTHER" id="PTHR33219:SF14">
    <property type="entry name" value="PROTEIN COFACTOR ASSEMBLY OF COMPLEX C SUBUNIT B CCB3, CHLOROPLASTIC-RELATED"/>
    <property type="match status" value="1"/>
</dbReference>
<keyword evidence="2" id="KW-0812">Transmembrane</keyword>